<protein>
    <submittedName>
        <fullName evidence="1">Uncharacterized protein</fullName>
    </submittedName>
</protein>
<evidence type="ECO:0000313" key="2">
    <source>
        <dbReference type="Proteomes" id="UP000284842"/>
    </source>
</evidence>
<proteinExistence type="predicted"/>
<accession>A0A409YS81</accession>
<evidence type="ECO:0000313" key="1">
    <source>
        <dbReference type="EMBL" id="PPR05866.1"/>
    </source>
</evidence>
<sequence>MSQTSRESGNDDAFKFALITVAGLGLVLLRYRLAATHDDPNSYRPHFHANTHTHMPMQSRPNYNSNAEITGSGTNILSGPAPHFKANGNFNSNVNRNINGDQPTHTPRPIIIQIGVRMWHQFRVITAGGLAPGRYRAQEACHGAKQRQPECVDAHTGIPRVVRVPVLMIRIYVRVCAGVKLCVRVFMEICVRVFMAVYVRAVRVYATVRLALRVRCYDRAKKAYVGQWIVKVRVCVREPEGW</sequence>
<dbReference type="EMBL" id="NHTK01000749">
    <property type="protein sequence ID" value="PPR05866.1"/>
    <property type="molecule type" value="Genomic_DNA"/>
</dbReference>
<dbReference type="Proteomes" id="UP000284842">
    <property type="component" value="Unassembled WGS sequence"/>
</dbReference>
<dbReference type="AlphaFoldDB" id="A0A409YS81"/>
<organism evidence="1 2">
    <name type="scientific">Panaeolus cyanescens</name>
    <dbReference type="NCBI Taxonomy" id="181874"/>
    <lineage>
        <taxon>Eukaryota</taxon>
        <taxon>Fungi</taxon>
        <taxon>Dikarya</taxon>
        <taxon>Basidiomycota</taxon>
        <taxon>Agaricomycotina</taxon>
        <taxon>Agaricomycetes</taxon>
        <taxon>Agaricomycetidae</taxon>
        <taxon>Agaricales</taxon>
        <taxon>Agaricineae</taxon>
        <taxon>Galeropsidaceae</taxon>
        <taxon>Panaeolus</taxon>
    </lineage>
</organism>
<name>A0A409YS81_9AGAR</name>
<reference evidence="1 2" key="1">
    <citation type="journal article" date="2018" name="Evol. Lett.">
        <title>Horizontal gene cluster transfer increased hallucinogenic mushroom diversity.</title>
        <authorList>
            <person name="Reynolds H.T."/>
            <person name="Vijayakumar V."/>
            <person name="Gluck-Thaler E."/>
            <person name="Korotkin H.B."/>
            <person name="Matheny P.B."/>
            <person name="Slot J.C."/>
        </authorList>
    </citation>
    <scope>NUCLEOTIDE SEQUENCE [LARGE SCALE GENOMIC DNA]</scope>
    <source>
        <strain evidence="1 2">2629</strain>
    </source>
</reference>
<dbReference type="InParanoid" id="A0A409YS81"/>
<comment type="caution">
    <text evidence="1">The sequence shown here is derived from an EMBL/GenBank/DDBJ whole genome shotgun (WGS) entry which is preliminary data.</text>
</comment>
<gene>
    <name evidence="1" type="ORF">CVT24_006610</name>
</gene>
<keyword evidence="2" id="KW-1185">Reference proteome</keyword>